<name>A0A7X1E6B2_9BACT</name>
<evidence type="ECO:0000256" key="2">
    <source>
        <dbReference type="ARBA" id="ARBA00022475"/>
    </source>
</evidence>
<accession>A0A7X1E6B2</accession>
<feature type="transmembrane region" description="Helical" evidence="6">
    <location>
        <begin position="144"/>
        <end position="164"/>
    </location>
</feature>
<evidence type="ECO:0000313" key="8">
    <source>
        <dbReference type="EMBL" id="MBC2604505.1"/>
    </source>
</evidence>
<dbReference type="GO" id="GO:0005886">
    <property type="term" value="C:plasma membrane"/>
    <property type="evidence" value="ECO:0007669"/>
    <property type="project" value="UniProtKB-SubCell"/>
</dbReference>
<comment type="caution">
    <text evidence="8">The sequence shown here is derived from an EMBL/GenBank/DDBJ whole genome shotgun (WGS) entry which is preliminary data.</text>
</comment>
<evidence type="ECO:0000259" key="7">
    <source>
        <dbReference type="Pfam" id="PF00892"/>
    </source>
</evidence>
<keyword evidence="4 6" id="KW-1133">Transmembrane helix</keyword>
<reference evidence="8 9" key="1">
    <citation type="submission" date="2020-07" db="EMBL/GenBank/DDBJ databases">
        <authorList>
            <person name="Feng X."/>
        </authorList>
    </citation>
    <scope>NUCLEOTIDE SEQUENCE [LARGE SCALE GENOMIC DNA]</scope>
    <source>
        <strain evidence="8 9">JCM23202</strain>
    </source>
</reference>
<dbReference type="PANTHER" id="PTHR42920">
    <property type="entry name" value="OS03G0707200 PROTEIN-RELATED"/>
    <property type="match status" value="1"/>
</dbReference>
<comment type="subcellular location">
    <subcellularLocation>
        <location evidence="1">Cell membrane</location>
        <topology evidence="1">Multi-pass membrane protein</topology>
    </subcellularLocation>
</comment>
<evidence type="ECO:0000256" key="6">
    <source>
        <dbReference type="SAM" id="Phobius"/>
    </source>
</evidence>
<keyword evidence="2" id="KW-1003">Cell membrane</keyword>
<dbReference type="PANTHER" id="PTHR42920:SF5">
    <property type="entry name" value="EAMA DOMAIN-CONTAINING PROTEIN"/>
    <property type="match status" value="1"/>
</dbReference>
<evidence type="ECO:0000256" key="1">
    <source>
        <dbReference type="ARBA" id="ARBA00004651"/>
    </source>
</evidence>
<feature type="transmembrane region" description="Helical" evidence="6">
    <location>
        <begin position="263"/>
        <end position="281"/>
    </location>
</feature>
<feature type="transmembrane region" description="Helical" evidence="6">
    <location>
        <begin position="63"/>
        <end position="82"/>
    </location>
</feature>
<dbReference type="InterPro" id="IPR000620">
    <property type="entry name" value="EamA_dom"/>
</dbReference>
<feature type="transmembrane region" description="Helical" evidence="6">
    <location>
        <begin position="238"/>
        <end position="257"/>
    </location>
</feature>
<dbReference type="AlphaFoldDB" id="A0A7X1E6B2"/>
<feature type="transmembrane region" description="Helical" evidence="6">
    <location>
        <begin position="208"/>
        <end position="226"/>
    </location>
</feature>
<dbReference type="RefSeq" id="WP_185658400.1">
    <property type="nucleotide sequence ID" value="NZ_CAWPOO010000001.1"/>
</dbReference>
<feature type="transmembrane region" description="Helical" evidence="6">
    <location>
        <begin position="33"/>
        <end position="51"/>
    </location>
</feature>
<dbReference type="EMBL" id="JACHVC010000001">
    <property type="protein sequence ID" value="MBC2604505.1"/>
    <property type="molecule type" value="Genomic_DNA"/>
</dbReference>
<sequence length="296" mass="32472">MVNFLILLSGVFFCSTSVILIKSSELPPALLAAYRLLFAVIILSPLFLRAWKRHESRVGLSQLKRCLMPGILLGLHFISWAAGARLTYSANATLIINLTPAVMPFLAFFLVKEKVTKKEVFGTLISLSGVVLLSLNAFSIDPDFLWGNLVCFGSMTLFAAYLAYGRLNKDFPSIWLYMIPVYAVGSAVCFLYSAATLPSLSIMNWREVGLMLAMAILPTTLGHVTLNRSLRHFAAQTLAVVNLHQFVFAGVMGWLAFADIPPVSFYPAAILCIAGAMVVIAETSKLSRRARKAKQS</sequence>
<dbReference type="InterPro" id="IPR051258">
    <property type="entry name" value="Diverse_Substrate_Transporter"/>
</dbReference>
<proteinExistence type="predicted"/>
<evidence type="ECO:0000256" key="4">
    <source>
        <dbReference type="ARBA" id="ARBA00022989"/>
    </source>
</evidence>
<evidence type="ECO:0000313" key="9">
    <source>
        <dbReference type="Proteomes" id="UP000526501"/>
    </source>
</evidence>
<feature type="transmembrane region" description="Helical" evidence="6">
    <location>
        <begin position="176"/>
        <end position="196"/>
    </location>
</feature>
<evidence type="ECO:0000256" key="3">
    <source>
        <dbReference type="ARBA" id="ARBA00022692"/>
    </source>
</evidence>
<organism evidence="8 9">
    <name type="scientific">Pelagicoccus albus</name>
    <dbReference type="NCBI Taxonomy" id="415222"/>
    <lineage>
        <taxon>Bacteria</taxon>
        <taxon>Pseudomonadati</taxon>
        <taxon>Verrucomicrobiota</taxon>
        <taxon>Opitutia</taxon>
        <taxon>Puniceicoccales</taxon>
        <taxon>Pelagicoccaceae</taxon>
        <taxon>Pelagicoccus</taxon>
    </lineage>
</organism>
<keyword evidence="5 6" id="KW-0472">Membrane</keyword>
<evidence type="ECO:0000256" key="5">
    <source>
        <dbReference type="ARBA" id="ARBA00023136"/>
    </source>
</evidence>
<keyword evidence="3 6" id="KW-0812">Transmembrane</keyword>
<gene>
    <name evidence="8" type="ORF">H5P27_00375</name>
</gene>
<dbReference type="SUPFAM" id="SSF103481">
    <property type="entry name" value="Multidrug resistance efflux transporter EmrE"/>
    <property type="match status" value="2"/>
</dbReference>
<keyword evidence="9" id="KW-1185">Reference proteome</keyword>
<dbReference type="InterPro" id="IPR037185">
    <property type="entry name" value="EmrE-like"/>
</dbReference>
<protein>
    <submittedName>
        <fullName evidence="8">DMT family transporter</fullName>
    </submittedName>
</protein>
<dbReference type="Pfam" id="PF00892">
    <property type="entry name" value="EamA"/>
    <property type="match status" value="1"/>
</dbReference>
<feature type="transmembrane region" description="Helical" evidence="6">
    <location>
        <begin position="88"/>
        <end position="111"/>
    </location>
</feature>
<feature type="transmembrane region" description="Helical" evidence="6">
    <location>
        <begin position="120"/>
        <end position="138"/>
    </location>
</feature>
<dbReference type="Proteomes" id="UP000526501">
    <property type="component" value="Unassembled WGS sequence"/>
</dbReference>
<feature type="domain" description="EamA" evidence="7">
    <location>
        <begin position="5"/>
        <end position="134"/>
    </location>
</feature>